<sequence>MGDVAALGILRPDPGPGVLWAPIRARRCLFGPPDHEFTDKFLETETKKLEQKNRDRWNFDFVRGTPLAGGRYAWTPVIDGDAGGKVDASSEKHLKDDDDSTNSTESKQTQKLITDFMRKRKLSSNQKEKMTPEPRMKTRRRFST</sequence>
<reference evidence="8" key="1">
    <citation type="submission" date="2020-07" db="EMBL/GenBank/DDBJ databases">
        <title>Multicomponent nature underlies the extraordinary mechanical properties of spider dragline silk.</title>
        <authorList>
            <person name="Kono N."/>
            <person name="Nakamura H."/>
            <person name="Mori M."/>
            <person name="Yoshida Y."/>
            <person name="Ohtoshi R."/>
            <person name="Malay A.D."/>
            <person name="Moran D.A.P."/>
            <person name="Tomita M."/>
            <person name="Numata K."/>
            <person name="Arakawa K."/>
        </authorList>
    </citation>
    <scope>NUCLEOTIDE SEQUENCE</scope>
</reference>
<dbReference type="GO" id="GO:0004861">
    <property type="term" value="F:cyclin-dependent protein serine/threonine kinase inhibitor activity"/>
    <property type="evidence" value="ECO:0007669"/>
    <property type="project" value="InterPro"/>
</dbReference>
<comment type="caution">
    <text evidence="8">The sequence shown here is derived from an EMBL/GenBank/DDBJ whole genome shotgun (WGS) entry which is preliminary data.</text>
</comment>
<evidence type="ECO:0000256" key="6">
    <source>
        <dbReference type="SAM" id="MobiDB-lite"/>
    </source>
</evidence>
<dbReference type="EMBL" id="BMAO01004570">
    <property type="protein sequence ID" value="GFQ95505.1"/>
    <property type="molecule type" value="Genomic_DNA"/>
</dbReference>
<dbReference type="PANTHER" id="PTHR10265">
    <property type="entry name" value="CYCLIN-DEPENDENT KINASE INHIBITOR 1"/>
    <property type="match status" value="1"/>
</dbReference>
<protein>
    <recommendedName>
        <fullName evidence="7">Cyclin-dependent kinase inhibitor domain-containing protein</fullName>
    </recommendedName>
</protein>
<feature type="domain" description="Cyclin-dependent kinase inhibitor" evidence="7">
    <location>
        <begin position="28"/>
        <end position="77"/>
    </location>
</feature>
<keyword evidence="9" id="KW-1185">Reference proteome</keyword>
<feature type="compositionally biased region" description="Polar residues" evidence="6">
    <location>
        <begin position="101"/>
        <end position="112"/>
    </location>
</feature>
<keyword evidence="4" id="KW-0539">Nucleus</keyword>
<evidence type="ECO:0000313" key="9">
    <source>
        <dbReference type="Proteomes" id="UP000887116"/>
    </source>
</evidence>
<comment type="subcellular location">
    <subcellularLocation>
        <location evidence="1">Nucleus</location>
    </subcellularLocation>
</comment>
<feature type="region of interest" description="Disordered" evidence="6">
    <location>
        <begin position="77"/>
        <end position="144"/>
    </location>
</feature>
<evidence type="ECO:0000256" key="3">
    <source>
        <dbReference type="ARBA" id="ARBA00023013"/>
    </source>
</evidence>
<name>A0A8X6J7T2_TRICU</name>
<keyword evidence="3" id="KW-0649">Protein kinase inhibitor</keyword>
<dbReference type="PANTHER" id="PTHR10265:SF45">
    <property type="entry name" value="DACAPO"/>
    <property type="match status" value="1"/>
</dbReference>
<accession>A0A8X6J7T2</accession>
<dbReference type="InterPro" id="IPR044898">
    <property type="entry name" value="CDI_dom_sf"/>
</dbReference>
<feature type="compositionally biased region" description="Basic and acidic residues" evidence="6">
    <location>
        <begin position="82"/>
        <end position="96"/>
    </location>
</feature>
<dbReference type="Proteomes" id="UP000887116">
    <property type="component" value="Unassembled WGS sequence"/>
</dbReference>
<evidence type="ECO:0000259" key="7">
    <source>
        <dbReference type="Pfam" id="PF02234"/>
    </source>
</evidence>
<dbReference type="GO" id="GO:0051726">
    <property type="term" value="P:regulation of cell cycle"/>
    <property type="evidence" value="ECO:0007669"/>
    <property type="project" value="InterPro"/>
</dbReference>
<evidence type="ECO:0000256" key="1">
    <source>
        <dbReference type="ARBA" id="ARBA00004123"/>
    </source>
</evidence>
<dbReference type="AlphaFoldDB" id="A0A8X6J7T2"/>
<gene>
    <name evidence="8" type="primary">AVEN_82938_1</name>
    <name evidence="8" type="ORF">TNCT_210211</name>
</gene>
<evidence type="ECO:0000256" key="5">
    <source>
        <dbReference type="ARBA" id="ARBA00023306"/>
    </source>
</evidence>
<evidence type="ECO:0000256" key="4">
    <source>
        <dbReference type="ARBA" id="ARBA00023242"/>
    </source>
</evidence>
<comment type="similarity">
    <text evidence="2">Belongs to the CDI family.</text>
</comment>
<feature type="compositionally biased region" description="Basic and acidic residues" evidence="6">
    <location>
        <begin position="126"/>
        <end position="136"/>
    </location>
</feature>
<dbReference type="Pfam" id="PF02234">
    <property type="entry name" value="CDI"/>
    <property type="match status" value="1"/>
</dbReference>
<dbReference type="InterPro" id="IPR003175">
    <property type="entry name" value="CDI_dom"/>
</dbReference>
<dbReference type="OrthoDB" id="6373236at2759"/>
<dbReference type="GO" id="GO:0005634">
    <property type="term" value="C:nucleus"/>
    <property type="evidence" value="ECO:0007669"/>
    <property type="project" value="UniProtKB-SubCell"/>
</dbReference>
<evidence type="ECO:0000256" key="2">
    <source>
        <dbReference type="ARBA" id="ARBA00006726"/>
    </source>
</evidence>
<keyword evidence="5" id="KW-0131">Cell cycle</keyword>
<proteinExistence type="inferred from homology"/>
<organism evidence="8 9">
    <name type="scientific">Trichonephila clavata</name>
    <name type="common">Joro spider</name>
    <name type="synonym">Nephila clavata</name>
    <dbReference type="NCBI Taxonomy" id="2740835"/>
    <lineage>
        <taxon>Eukaryota</taxon>
        <taxon>Metazoa</taxon>
        <taxon>Ecdysozoa</taxon>
        <taxon>Arthropoda</taxon>
        <taxon>Chelicerata</taxon>
        <taxon>Arachnida</taxon>
        <taxon>Araneae</taxon>
        <taxon>Araneomorphae</taxon>
        <taxon>Entelegynae</taxon>
        <taxon>Araneoidea</taxon>
        <taxon>Nephilidae</taxon>
        <taxon>Trichonephila</taxon>
    </lineage>
</organism>
<dbReference type="Gene3D" id="4.10.365.10">
    <property type="entry name" value="p27"/>
    <property type="match status" value="1"/>
</dbReference>
<evidence type="ECO:0000313" key="8">
    <source>
        <dbReference type="EMBL" id="GFQ95505.1"/>
    </source>
</evidence>